<sequence length="52" mass="6490">MFGNLHLKKTRLKILKYKGELYPFFKFEQEFPALFLFKNKIRRRKWELGIVK</sequence>
<dbReference type="AlphaFoldDB" id="U7V969"/>
<keyword evidence="2" id="KW-1185">Reference proteome</keyword>
<gene>
    <name evidence="1" type="ORF">HMPREF0202_02007</name>
</gene>
<evidence type="ECO:0000313" key="1">
    <source>
        <dbReference type="EMBL" id="ERT68071.1"/>
    </source>
</evidence>
<protein>
    <submittedName>
        <fullName evidence="1">Uncharacterized protein</fullName>
    </submittedName>
</protein>
<reference evidence="1 2" key="1">
    <citation type="submission" date="2013-08" db="EMBL/GenBank/DDBJ databases">
        <authorList>
            <person name="Weinstock G."/>
            <person name="Sodergren E."/>
            <person name="Wylie T."/>
            <person name="Fulton L."/>
            <person name="Fulton R."/>
            <person name="Fronick C."/>
            <person name="O'Laughlin M."/>
            <person name="Godfrey J."/>
            <person name="Miner T."/>
            <person name="Herter B."/>
            <person name="Appelbaum E."/>
            <person name="Cordes M."/>
            <person name="Lek S."/>
            <person name="Wollam A."/>
            <person name="Pepin K.H."/>
            <person name="Palsikar V.B."/>
            <person name="Mitreva M."/>
            <person name="Wilson R.K."/>
        </authorList>
    </citation>
    <scope>NUCLEOTIDE SEQUENCE [LARGE SCALE GENOMIC DNA]</scope>
    <source>
        <strain evidence="1 2">ATCC BAA-474</strain>
    </source>
</reference>
<name>U7V969_9FUSO</name>
<dbReference type="STRING" id="1319815.HMPREF0202_02007"/>
<dbReference type="EMBL" id="AXZF01000083">
    <property type="protein sequence ID" value="ERT68071.1"/>
    <property type="molecule type" value="Genomic_DNA"/>
</dbReference>
<proteinExistence type="predicted"/>
<evidence type="ECO:0000313" key="2">
    <source>
        <dbReference type="Proteomes" id="UP000017081"/>
    </source>
</evidence>
<dbReference type="Proteomes" id="UP000017081">
    <property type="component" value="Unassembled WGS sequence"/>
</dbReference>
<accession>U7V969</accession>
<dbReference type="HOGENOM" id="CLU_3078082_0_0_0"/>
<organism evidence="1 2">
    <name type="scientific">Cetobacterium somerae ATCC BAA-474</name>
    <dbReference type="NCBI Taxonomy" id="1319815"/>
    <lineage>
        <taxon>Bacteria</taxon>
        <taxon>Fusobacteriati</taxon>
        <taxon>Fusobacteriota</taxon>
        <taxon>Fusobacteriia</taxon>
        <taxon>Fusobacteriales</taxon>
        <taxon>Fusobacteriaceae</taxon>
        <taxon>Cetobacterium</taxon>
    </lineage>
</organism>
<comment type="caution">
    <text evidence="1">The sequence shown here is derived from an EMBL/GenBank/DDBJ whole genome shotgun (WGS) entry which is preliminary data.</text>
</comment>